<dbReference type="GO" id="GO:0003677">
    <property type="term" value="F:DNA binding"/>
    <property type="evidence" value="ECO:0007669"/>
    <property type="project" value="UniProtKB-UniRule"/>
</dbReference>
<comment type="subcellular location">
    <subcellularLocation>
        <location evidence="1">Nucleus</location>
    </subcellularLocation>
</comment>
<dbReference type="GeneID" id="116929423"/>
<dbReference type="KEGG" id="dmk:116929423"/>
<dbReference type="Pfam" id="PF24815">
    <property type="entry name" value="HMG_WDHD1"/>
    <property type="match status" value="1"/>
</dbReference>
<dbReference type="Gene3D" id="2.130.10.10">
    <property type="entry name" value="YVTN repeat-like/Quinoprotein amine dehydrogenase"/>
    <property type="match status" value="2"/>
</dbReference>
<organism evidence="9">
    <name type="scientific">Daphnia magna</name>
    <dbReference type="NCBI Taxonomy" id="35525"/>
    <lineage>
        <taxon>Eukaryota</taxon>
        <taxon>Metazoa</taxon>
        <taxon>Ecdysozoa</taxon>
        <taxon>Arthropoda</taxon>
        <taxon>Crustacea</taxon>
        <taxon>Branchiopoda</taxon>
        <taxon>Diplostraca</taxon>
        <taxon>Cladocera</taxon>
        <taxon>Anomopoda</taxon>
        <taxon>Daphniidae</taxon>
        <taxon>Daphnia</taxon>
    </lineage>
</organism>
<evidence type="ECO:0000256" key="1">
    <source>
        <dbReference type="ARBA" id="ARBA00004123"/>
    </source>
</evidence>
<dbReference type="InterPro" id="IPR015943">
    <property type="entry name" value="WD40/YVTN_repeat-like_dom_sf"/>
</dbReference>
<dbReference type="InterPro" id="IPR057646">
    <property type="entry name" value="WD40_WDHD1_1st"/>
</dbReference>
<evidence type="ECO:0000313" key="9">
    <source>
        <dbReference type="EMBL" id="JAN88972.1"/>
    </source>
</evidence>
<dbReference type="InterPro" id="IPR022100">
    <property type="entry name" value="WDHD1/CFT4_beta-prop_2nd"/>
</dbReference>
<dbReference type="GO" id="GO:0006261">
    <property type="term" value="P:DNA-templated DNA replication"/>
    <property type="evidence" value="ECO:0007669"/>
    <property type="project" value="InterPro"/>
</dbReference>
<proteinExistence type="predicted"/>
<dbReference type="SUPFAM" id="SSF47095">
    <property type="entry name" value="HMG-box"/>
    <property type="match status" value="1"/>
</dbReference>
<keyword evidence="6 9" id="KW-0238">DNA-binding</keyword>
<dbReference type="Pfam" id="PF20946">
    <property type="entry name" value="Ctf4_C"/>
    <property type="match status" value="1"/>
</dbReference>
<dbReference type="PANTHER" id="PTHR19932:SF10">
    <property type="entry name" value="WD REPEAT AND HMG-BOX DNA-BINDING PROTEIN 1"/>
    <property type="match status" value="1"/>
</dbReference>
<reference evidence="9" key="1">
    <citation type="submission" date="2015-10" db="EMBL/GenBank/DDBJ databases">
        <title>EvidentialGene: Evidence-directed Construction of Complete mRNA Transcriptomes without Genomes.</title>
        <authorList>
            <person name="Gilbert D.G."/>
        </authorList>
    </citation>
    <scope>NUCLEOTIDE SEQUENCE</scope>
</reference>
<dbReference type="Pfam" id="PF24817">
    <property type="entry name" value="WD40_WDHD1_1st"/>
    <property type="match status" value="1"/>
</dbReference>
<dbReference type="InterPro" id="IPR001680">
    <property type="entry name" value="WD40_rpt"/>
</dbReference>
<feature type="repeat" description="WD" evidence="5">
    <location>
        <begin position="5"/>
        <end position="37"/>
    </location>
</feature>
<feature type="DNA-binding region" description="HMG box" evidence="6">
    <location>
        <begin position="957"/>
        <end position="1009"/>
    </location>
</feature>
<dbReference type="InterPro" id="IPR036322">
    <property type="entry name" value="WD40_repeat_dom_sf"/>
</dbReference>
<dbReference type="GO" id="GO:0003682">
    <property type="term" value="F:chromatin binding"/>
    <property type="evidence" value="ECO:0007669"/>
    <property type="project" value="TreeGrafter"/>
</dbReference>
<dbReference type="PROSITE" id="PS50118">
    <property type="entry name" value="HMG_BOX_2"/>
    <property type="match status" value="1"/>
</dbReference>
<evidence type="ECO:0000256" key="2">
    <source>
        <dbReference type="ARBA" id="ARBA00022574"/>
    </source>
</evidence>
<dbReference type="PANTHER" id="PTHR19932">
    <property type="entry name" value="WD REPEAT AND HMG-BOX DNA BINDING PROTEIN"/>
    <property type="match status" value="1"/>
</dbReference>
<name>A0A0P6II32_9CRUS</name>
<keyword evidence="3" id="KW-0677">Repeat</keyword>
<keyword evidence="2 5" id="KW-0853">WD repeat</keyword>
<evidence type="ECO:0000259" key="8">
    <source>
        <dbReference type="PROSITE" id="PS50118"/>
    </source>
</evidence>
<dbReference type="PROSITE" id="PS50294">
    <property type="entry name" value="WD_REPEATS_REGION"/>
    <property type="match status" value="1"/>
</dbReference>
<protein>
    <submittedName>
        <fullName evidence="9">WD repeat and HMG-box DNA-binding protein</fullName>
    </submittedName>
</protein>
<dbReference type="Gene3D" id="1.10.30.10">
    <property type="entry name" value="High mobility group box domain"/>
    <property type="match status" value="1"/>
</dbReference>
<dbReference type="AlphaFoldDB" id="A0A0P6II32"/>
<evidence type="ECO:0000256" key="7">
    <source>
        <dbReference type="SAM" id="MobiDB-lite"/>
    </source>
</evidence>
<dbReference type="SMART" id="SM00320">
    <property type="entry name" value="WD40"/>
    <property type="match status" value="4"/>
</dbReference>
<dbReference type="EMBL" id="GDIQ01034757">
    <property type="protein sequence ID" value="JAN59980.1"/>
    <property type="molecule type" value="Transcribed_RNA"/>
</dbReference>
<dbReference type="CTD" id="36551"/>
<feature type="repeat" description="WD" evidence="5">
    <location>
        <begin position="130"/>
        <end position="171"/>
    </location>
</feature>
<dbReference type="CDD" id="cd21993">
    <property type="entry name" value="HMG-box_WDHD1"/>
    <property type="match status" value="1"/>
</dbReference>
<dbReference type="InterPro" id="IPR036910">
    <property type="entry name" value="HMG_box_dom_sf"/>
</dbReference>
<dbReference type="RefSeq" id="XP_032792543.2">
    <property type="nucleotide sequence ID" value="XM_032936652.2"/>
</dbReference>
<dbReference type="InterPro" id="IPR048591">
    <property type="entry name" value="WDHD1/CFT4_hel"/>
</dbReference>
<feature type="domain" description="HMG box" evidence="8">
    <location>
        <begin position="957"/>
        <end position="1009"/>
    </location>
</feature>
<dbReference type="Pfam" id="PF12341">
    <property type="entry name" value="Mcl1_mid"/>
    <property type="match status" value="1"/>
</dbReference>
<dbReference type="SMART" id="SM00398">
    <property type="entry name" value="HMG"/>
    <property type="match status" value="1"/>
</dbReference>
<keyword evidence="4 6" id="KW-0539">Nucleus</keyword>
<feature type="region of interest" description="Disordered" evidence="7">
    <location>
        <begin position="1001"/>
        <end position="1039"/>
    </location>
</feature>
<dbReference type="InterPro" id="IPR055339">
    <property type="entry name" value="HMG-box_WDHD1"/>
</dbReference>
<dbReference type="GO" id="GO:0000278">
    <property type="term" value="P:mitotic cell cycle"/>
    <property type="evidence" value="ECO:0007669"/>
    <property type="project" value="TreeGrafter"/>
</dbReference>
<dbReference type="InterPro" id="IPR009071">
    <property type="entry name" value="HMG_box_dom"/>
</dbReference>
<evidence type="ECO:0000256" key="5">
    <source>
        <dbReference type="PROSITE-ProRule" id="PRU00221"/>
    </source>
</evidence>
<dbReference type="PROSITE" id="PS50082">
    <property type="entry name" value="WD_REPEATS_2"/>
    <property type="match status" value="2"/>
</dbReference>
<evidence type="ECO:0000256" key="3">
    <source>
        <dbReference type="ARBA" id="ARBA00022737"/>
    </source>
</evidence>
<feature type="compositionally biased region" description="Polar residues" evidence="7">
    <location>
        <begin position="902"/>
        <end position="913"/>
    </location>
</feature>
<dbReference type="OrthoDB" id="427368at2759"/>
<dbReference type="EMBL" id="GDIQ01005765">
    <property type="protein sequence ID" value="JAN88972.1"/>
    <property type="molecule type" value="Transcribed_RNA"/>
</dbReference>
<accession>A0A0P6II32</accession>
<evidence type="ECO:0000256" key="4">
    <source>
        <dbReference type="ARBA" id="ARBA00023242"/>
    </source>
</evidence>
<evidence type="ECO:0000256" key="6">
    <source>
        <dbReference type="PROSITE-ProRule" id="PRU00267"/>
    </source>
</evidence>
<feature type="compositionally biased region" description="Low complexity" evidence="7">
    <location>
        <begin position="375"/>
        <end position="386"/>
    </location>
</feature>
<dbReference type="SUPFAM" id="SSF50978">
    <property type="entry name" value="WD40 repeat-like"/>
    <property type="match status" value="1"/>
</dbReference>
<dbReference type="FunFam" id="2.130.10.10:FF:003595">
    <property type="entry name" value="Uncharacterized protein"/>
    <property type="match status" value="1"/>
</dbReference>
<sequence>MKRMKFAHVEGHTDLTYSEDGSNIITCGADGDYRVWKGYEDDDPECIRVGDEATAITFKNEKIYVGTDMHVLQIFSHPDNQTDGIVTRFTSTITHISFNKDGSKVAAGSGDMTIKVKDLAPSSKNKEVVFTGHTAPILSVSLDPKSEFLASSSCDGTVRVWCLTTNEQVQSWQWGPKSNDFSNSPSLCRVHFEPTTGRFLAIPFYQSSTVKILERKTWKEVAELADHRLKDISICCWSTCGKFLATASKAGDILIWDMQSKAVINAYQHEKKTQICNLAWNPVMNTNKEIAFCDCRGHIGLLDNVTSPDGKTQQNTKASNSVTCVGDEDDAEISISQIKKNTGFTIDEENGKDVFTGVRSSPMEFDVLDDVASKISSRPSSPLASTSRRRYAPSKKQEPFQPGSSPDHLLHRYMVWNNIGIVRCFGEDGDQTTSNIEVEFHDTSVHHGLHIPNTLGHTMAALSAQALFLAGPALEDGSSKLVCVNFAAWDGHKEWTTTLPLGEDALALAVGDSWVAVATSRRLLRLFSNSGLQRAVISLPGPIICLAGHGPKLFMAYHAGMGMDDEQSIGYALMNIDKKSPIGYEWLANPQLLPLGPECELSWAGFSDEGTLSTMDSSGLLQVQLRPGMWMPLLDTRQNVKGKSDHYFLIGLSELEKCVRCVLCKGARYPPTLPRPNIALLDVKLPLCDVTNEKTQLEEALIQSSLQMQLASTLDQTGFDVDDPRDKADRLSKESLMKMFALACQAEREVRAVEVADWMLSEQLLQLAVKYATRARKRQLANRLTSMAEQLVSEREAEETLLLESTRSSFLSAPNASHTLDEDRDMFASTPPILEVEDNPILQAKQRKTSVAGAAPIDGGKTIRPMSQNRKNPFAKKTSITDDSSPGATPSPRGLAVFDQPKVTQTKTTTGPSKENAKTKMTKQPTLFGMKKTAKEVAPSPQEISPESQDSLPIPAQQPPKSGFMLWLDQNKAQLKVDNPECNEAELVRLGAQKFKTLSEEERQKYTRKRKSSGDAEQPDETVKKTRPTLAERLSTFEA</sequence>
<feature type="region of interest" description="Disordered" evidence="7">
    <location>
        <begin position="375"/>
        <end position="406"/>
    </location>
</feature>
<feature type="region of interest" description="Disordered" evidence="7">
    <location>
        <begin position="846"/>
        <end position="954"/>
    </location>
</feature>
<dbReference type="GO" id="GO:0006281">
    <property type="term" value="P:DNA repair"/>
    <property type="evidence" value="ECO:0007669"/>
    <property type="project" value="TreeGrafter"/>
</dbReference>
<dbReference type="GO" id="GO:0043596">
    <property type="term" value="C:nuclear replication fork"/>
    <property type="evidence" value="ECO:0007669"/>
    <property type="project" value="TreeGrafter"/>
</dbReference>
<feature type="compositionally biased region" description="Polar residues" evidence="7">
    <location>
        <begin position="942"/>
        <end position="951"/>
    </location>
</feature>